<keyword evidence="3" id="KW-1185">Reference proteome</keyword>
<proteinExistence type="predicted"/>
<organism evidence="2 3">
    <name type="scientific">Allorhodopirellula heiligendammensis</name>
    <dbReference type="NCBI Taxonomy" id="2714739"/>
    <lineage>
        <taxon>Bacteria</taxon>
        <taxon>Pseudomonadati</taxon>
        <taxon>Planctomycetota</taxon>
        <taxon>Planctomycetia</taxon>
        <taxon>Pirellulales</taxon>
        <taxon>Pirellulaceae</taxon>
        <taxon>Allorhodopirellula</taxon>
    </lineage>
</organism>
<sequence>MNWNGITLAIIGALAVWRALWLAAGVPNTTDLADRVRREAQSQCDPLPRSPVSPSQERWRISFASVADQRSTSRGAPQIVATGTDVWDPDLPIWITPGRDRAPGWADWDDNGDGVVDDSGELGAAWSDDHCVVELPGMSPPQGRVIDHGAFGPRQSSGDARPQRQHFNVVYMRDAP</sequence>
<dbReference type="OrthoDB" id="276986at2"/>
<evidence type="ECO:0000256" key="1">
    <source>
        <dbReference type="SAM" id="MobiDB-lite"/>
    </source>
</evidence>
<feature type="region of interest" description="Disordered" evidence="1">
    <location>
        <begin position="139"/>
        <end position="164"/>
    </location>
</feature>
<dbReference type="RefSeq" id="WP_146406617.1">
    <property type="nucleotide sequence ID" value="NZ_SJPU01000001.1"/>
</dbReference>
<dbReference type="EMBL" id="SJPU01000001">
    <property type="protein sequence ID" value="TWU19905.1"/>
    <property type="molecule type" value="Genomic_DNA"/>
</dbReference>
<reference evidence="2 3" key="1">
    <citation type="journal article" date="2020" name="Antonie Van Leeuwenhoek">
        <title>Rhodopirellula heiligendammensis sp. nov., Rhodopirellula pilleata sp. nov., and Rhodopirellula solitaria sp. nov. isolated from natural or artificial marine surfaces in Northern Germany and California, USA, and emended description of the genus Rhodopirellula.</title>
        <authorList>
            <person name="Kallscheuer N."/>
            <person name="Wiegand S."/>
            <person name="Jogler M."/>
            <person name="Boedeker C."/>
            <person name="Peeters S.H."/>
            <person name="Rast P."/>
            <person name="Heuer A."/>
            <person name="Jetten M.S.M."/>
            <person name="Rohde M."/>
            <person name="Jogler C."/>
        </authorList>
    </citation>
    <scope>NUCLEOTIDE SEQUENCE [LARGE SCALE GENOMIC DNA]</scope>
    <source>
        <strain evidence="2 3">Poly21</strain>
    </source>
</reference>
<gene>
    <name evidence="2" type="ORF">Poly21_20840</name>
</gene>
<evidence type="ECO:0000313" key="2">
    <source>
        <dbReference type="EMBL" id="TWU19905.1"/>
    </source>
</evidence>
<evidence type="ECO:0000313" key="3">
    <source>
        <dbReference type="Proteomes" id="UP000319908"/>
    </source>
</evidence>
<comment type="caution">
    <text evidence="2">The sequence shown here is derived from an EMBL/GenBank/DDBJ whole genome shotgun (WGS) entry which is preliminary data.</text>
</comment>
<protein>
    <submittedName>
        <fullName evidence="2">Uncharacterized protein</fullName>
    </submittedName>
</protein>
<dbReference type="Proteomes" id="UP000319908">
    <property type="component" value="Unassembled WGS sequence"/>
</dbReference>
<name>A0A5C6C736_9BACT</name>
<dbReference type="AlphaFoldDB" id="A0A5C6C736"/>
<accession>A0A5C6C736</accession>